<sequence length="111" mass="12153">MGLIQVIGSGATITDATENAFDRAGTLLAMTEDEVRGRCTFTGGVLIGQLPGVVQFDCSLRWSGSKNRDSHRWCVNSTIWMADTALAPLLALEPIPTKKSASRRPSRRQRY</sequence>
<protein>
    <submittedName>
        <fullName evidence="1">Acetamidase/formamidase</fullName>
    </submittedName>
</protein>
<proteinExistence type="predicted"/>
<dbReference type="Proteomes" id="UP000011693">
    <property type="component" value="Unassembled WGS sequence"/>
</dbReference>
<name>M0A9M7_9EURY</name>
<keyword evidence="2" id="KW-1185">Reference proteome</keyword>
<dbReference type="AlphaFoldDB" id="M0A9M7"/>
<dbReference type="STRING" id="1227492.C482_18864"/>
<organism evidence="1 2">
    <name type="scientific">Natrialba chahannaoensis JCM 10990</name>
    <dbReference type="NCBI Taxonomy" id="1227492"/>
    <lineage>
        <taxon>Archaea</taxon>
        <taxon>Methanobacteriati</taxon>
        <taxon>Methanobacteriota</taxon>
        <taxon>Stenosarchaea group</taxon>
        <taxon>Halobacteria</taxon>
        <taxon>Halobacteriales</taxon>
        <taxon>Natrialbaceae</taxon>
        <taxon>Natrialba</taxon>
    </lineage>
</organism>
<evidence type="ECO:0000313" key="1">
    <source>
        <dbReference type="EMBL" id="ELY94013.1"/>
    </source>
</evidence>
<comment type="caution">
    <text evidence="1">The sequence shown here is derived from an EMBL/GenBank/DDBJ whole genome shotgun (WGS) entry which is preliminary data.</text>
</comment>
<evidence type="ECO:0000313" key="2">
    <source>
        <dbReference type="Proteomes" id="UP000011693"/>
    </source>
</evidence>
<dbReference type="EMBL" id="AOIN01000097">
    <property type="protein sequence ID" value="ELY94013.1"/>
    <property type="molecule type" value="Genomic_DNA"/>
</dbReference>
<reference evidence="1 2" key="1">
    <citation type="journal article" date="2014" name="PLoS Genet.">
        <title>Phylogenetically driven sequencing of extremely halophilic archaea reveals strategies for static and dynamic osmo-response.</title>
        <authorList>
            <person name="Becker E.A."/>
            <person name="Seitzer P.M."/>
            <person name="Tritt A."/>
            <person name="Larsen D."/>
            <person name="Krusor M."/>
            <person name="Yao A.I."/>
            <person name="Wu D."/>
            <person name="Madern D."/>
            <person name="Eisen J.A."/>
            <person name="Darling A.E."/>
            <person name="Facciotti M.T."/>
        </authorList>
    </citation>
    <scope>NUCLEOTIDE SEQUENCE [LARGE SCALE GENOMIC DNA]</scope>
    <source>
        <strain evidence="1 2">JCM 10990</strain>
    </source>
</reference>
<gene>
    <name evidence="1" type="ORF">C482_18864</name>
</gene>
<accession>M0A9M7</accession>